<dbReference type="EMBL" id="CP045652">
    <property type="protein sequence ID" value="QGA25406.1"/>
    <property type="molecule type" value="Genomic_DNA"/>
</dbReference>
<proteinExistence type="predicted"/>
<dbReference type="Proteomes" id="UP000326921">
    <property type="component" value="Chromosome"/>
</dbReference>
<name>A0A5Q0Q7R5_9SPHI</name>
<accession>A0A5Q0Q7R5</accession>
<organism evidence="1 2">
    <name type="scientific">Sphingobacterium zhuxiongii</name>
    <dbReference type="NCBI Taxonomy" id="2662364"/>
    <lineage>
        <taxon>Bacteria</taxon>
        <taxon>Pseudomonadati</taxon>
        <taxon>Bacteroidota</taxon>
        <taxon>Sphingobacteriia</taxon>
        <taxon>Sphingobacteriales</taxon>
        <taxon>Sphingobacteriaceae</taxon>
        <taxon>Sphingobacterium</taxon>
    </lineage>
</organism>
<dbReference type="RefSeq" id="WP_153509729.1">
    <property type="nucleotide sequence ID" value="NZ_CP045652.1"/>
</dbReference>
<keyword evidence="2" id="KW-1185">Reference proteome</keyword>
<evidence type="ECO:0000313" key="2">
    <source>
        <dbReference type="Proteomes" id="UP000326921"/>
    </source>
</evidence>
<sequence length="75" mass="8541">MITKDIIMTGIPRHAVEKTTPVKERARRLEVDQYTKVGRSKGYAKNIKEELEGLFKGRAFVVWEESDGAYIGRTA</sequence>
<protein>
    <submittedName>
        <fullName evidence="1">Uncharacterized protein</fullName>
    </submittedName>
</protein>
<dbReference type="AlphaFoldDB" id="A0A5Q0Q7R5"/>
<dbReference type="KEGG" id="sphe:GFH32_03295"/>
<gene>
    <name evidence="1" type="ORF">GFH32_03295</name>
</gene>
<evidence type="ECO:0000313" key="1">
    <source>
        <dbReference type="EMBL" id="QGA25406.1"/>
    </source>
</evidence>
<reference evidence="1 2" key="1">
    <citation type="submission" date="2019-10" db="EMBL/GenBank/DDBJ databases">
        <authorList>
            <person name="Dong K."/>
        </authorList>
    </citation>
    <scope>NUCLEOTIDE SEQUENCE [LARGE SCALE GENOMIC DNA]</scope>
    <source>
        <strain evidence="2">dk4302</strain>
    </source>
</reference>